<proteinExistence type="inferred from homology"/>
<keyword evidence="8" id="KW-1185">Reference proteome</keyword>
<reference evidence="7 8" key="1">
    <citation type="submission" date="2019-01" db="EMBL/GenBank/DDBJ databases">
        <authorList>
            <person name="Chen W.-M."/>
        </authorList>
    </citation>
    <scope>NUCLEOTIDE SEQUENCE [LARGE SCALE GENOMIC DNA]</scope>
    <source>
        <strain evidence="7 8">BBQ-12</strain>
    </source>
</reference>
<evidence type="ECO:0000313" key="7">
    <source>
        <dbReference type="EMBL" id="RVT73340.1"/>
    </source>
</evidence>
<evidence type="ECO:0000256" key="3">
    <source>
        <dbReference type="ARBA" id="ARBA00023295"/>
    </source>
</evidence>
<keyword evidence="2 4" id="KW-0378">Hydrolase</keyword>
<accession>A0A437KPD9</accession>
<dbReference type="InterPro" id="IPR001944">
    <property type="entry name" value="Glycoside_Hdrlase_35"/>
</dbReference>
<protein>
    <recommendedName>
        <fullName evidence="4">Beta-galactosidase</fullName>
        <ecNumber evidence="4">3.2.1.23</ecNumber>
    </recommendedName>
</protein>
<evidence type="ECO:0000256" key="1">
    <source>
        <dbReference type="ARBA" id="ARBA00009809"/>
    </source>
</evidence>
<dbReference type="InterPro" id="IPR031330">
    <property type="entry name" value="Gly_Hdrlase_35_cat"/>
</dbReference>
<dbReference type="EMBL" id="SACJ01000010">
    <property type="protein sequence ID" value="RVT73340.1"/>
    <property type="molecule type" value="Genomic_DNA"/>
</dbReference>
<organism evidence="7 8">
    <name type="scientific">Flavobacterium sufflavum</name>
    <dbReference type="NCBI Taxonomy" id="1921138"/>
    <lineage>
        <taxon>Bacteria</taxon>
        <taxon>Pseudomonadati</taxon>
        <taxon>Bacteroidota</taxon>
        <taxon>Flavobacteriia</taxon>
        <taxon>Flavobacteriales</taxon>
        <taxon>Flavobacteriaceae</taxon>
        <taxon>Flavobacterium</taxon>
    </lineage>
</organism>
<dbReference type="InterPro" id="IPR017853">
    <property type="entry name" value="GH"/>
</dbReference>
<dbReference type="PROSITE" id="PS01182">
    <property type="entry name" value="GLYCOSYL_HYDROL_F35"/>
    <property type="match status" value="1"/>
</dbReference>
<dbReference type="RefSeq" id="WP_128196554.1">
    <property type="nucleotide sequence ID" value="NZ_SACJ01000010.1"/>
</dbReference>
<evidence type="ECO:0000259" key="6">
    <source>
        <dbReference type="Pfam" id="PF01301"/>
    </source>
</evidence>
<evidence type="ECO:0000313" key="8">
    <source>
        <dbReference type="Proteomes" id="UP000285211"/>
    </source>
</evidence>
<dbReference type="Proteomes" id="UP000285211">
    <property type="component" value="Unassembled WGS sequence"/>
</dbReference>
<name>A0A437KPD9_9FLAO</name>
<evidence type="ECO:0000256" key="2">
    <source>
        <dbReference type="ARBA" id="ARBA00022801"/>
    </source>
</evidence>
<sequence length="812" mass="91238">MKKNKFVTVLSLILFLFCTVYMDLVAQNNYSIDITGAKYEVQRGHLDLGGSNTKGETIGLNSFYLERNGKPFIPVIGEFHFSRYPHQYWDEQLKKMKAGGITVVATYVFWNMHEFKEGKFDWSGDLDVRRFTELCAKNGLEVLMRIGPFAHGEIRNGGLPDWLYGRPIDVRSNDQVYLYYVNRLYQQIGQQLKGLLFKDGGPVVGVQLENEYQHSTAPWGFTYQDAPKERTVAGRDKKIIQDGVGINNMGNEFADVGRDHMKTLKKLAIDAGLVAPIYTATGWGFATIVEKGSIPVMAGYAYPFWTAGNSPSPFYLFKNIHQKPDYSPVSYDVNLYPSLAAELGTGMAVTYSRRPRVRGESFLPMMVRTVGSGTNGLGFYMYHGGTTPSIGNYFFTEGAGLHNKSYDYQAPIGEFGNVSSGYYPLKLMNYFLKSYGNDLAPLYPILPLTNDNIKETNTTTLRYSVRGDGDKGYLFMHNFQDHLDMKDLPGLKINVVTKSGMITFPETGIFTLKAGSSAIFPFNVNYDGIAIRMATVQPFCSFSNNNKKYNVMLSVDGIAPEIILKGKMKVNGIKTLMREGNTVIICSAEKINEFEINGVLFLVLPDSEAKKAYLIGESNNQKLVVSNALVLDNGEKTTLVSNNQEQIDFYTFPASTNVTSVEGKLTKSKLVFKNSSAWRVSVPKVDTGIKLVQADNSHFVIKAGTMDLSKVNDLFITFDYRGDRGICMMNGELQTDDLYTSKPWTIGLKRYQEVLKTTDMYFYFMPMQKDAPYLSYLDKEVLPDFGDKKSFLEIKQPQLSVEYKVNVVLSNK</sequence>
<keyword evidence="3 4" id="KW-0326">Glycosidase</keyword>
<dbReference type="EC" id="3.2.1.23" evidence="4"/>
<dbReference type="GO" id="GO:0004565">
    <property type="term" value="F:beta-galactosidase activity"/>
    <property type="evidence" value="ECO:0007669"/>
    <property type="project" value="UniProtKB-EC"/>
</dbReference>
<dbReference type="SUPFAM" id="SSF51445">
    <property type="entry name" value="(Trans)glycosidases"/>
    <property type="match status" value="1"/>
</dbReference>
<feature type="domain" description="Glycoside hydrolase 35 catalytic" evidence="6">
    <location>
        <begin position="67"/>
        <end position="428"/>
    </location>
</feature>
<dbReference type="InterPro" id="IPR019801">
    <property type="entry name" value="Glyco_hydro_35_CS"/>
</dbReference>
<evidence type="ECO:0000256" key="4">
    <source>
        <dbReference type="RuleBase" id="RU000675"/>
    </source>
</evidence>
<dbReference type="Pfam" id="PF01301">
    <property type="entry name" value="Glyco_hydro_35"/>
    <property type="match status" value="1"/>
</dbReference>
<comment type="catalytic activity">
    <reaction evidence="4">
        <text>Hydrolysis of terminal non-reducing beta-D-galactose residues in beta-D-galactosides.</text>
        <dbReference type="EC" id="3.2.1.23"/>
    </reaction>
</comment>
<dbReference type="AlphaFoldDB" id="A0A437KPD9"/>
<comment type="caution">
    <text evidence="7">The sequence shown here is derived from an EMBL/GenBank/DDBJ whole genome shotgun (WGS) entry which is preliminary data.</text>
</comment>
<dbReference type="Gene3D" id="3.20.20.80">
    <property type="entry name" value="Glycosidases"/>
    <property type="match status" value="1"/>
</dbReference>
<dbReference type="PRINTS" id="PR00742">
    <property type="entry name" value="GLHYDRLASE35"/>
</dbReference>
<comment type="similarity">
    <text evidence="1 5">Belongs to the glycosyl hydrolase 35 family.</text>
</comment>
<dbReference type="OrthoDB" id="703126at2"/>
<evidence type="ECO:0000256" key="5">
    <source>
        <dbReference type="RuleBase" id="RU003679"/>
    </source>
</evidence>
<gene>
    <name evidence="7" type="ORF">EOD40_13915</name>
</gene>
<dbReference type="GO" id="GO:0005975">
    <property type="term" value="P:carbohydrate metabolic process"/>
    <property type="evidence" value="ECO:0007669"/>
    <property type="project" value="InterPro"/>
</dbReference>
<dbReference type="PANTHER" id="PTHR23421">
    <property type="entry name" value="BETA-GALACTOSIDASE RELATED"/>
    <property type="match status" value="1"/>
</dbReference>